<keyword evidence="2" id="KW-1185">Reference proteome</keyword>
<dbReference type="EMBL" id="JAXOTQ010000024">
    <property type="protein sequence ID" value="MDZ5491656.1"/>
    <property type="molecule type" value="Genomic_DNA"/>
</dbReference>
<sequence length="149" mass="16400">MVNPTWEERDLPVLRAIVEMSDEGAWIIEPDEIAERVGFDEAKVKSALFALAAEYPPFFSYKDLTTYGGRDIGFISQPTGHARRTVGTWPTPESLADRLVQAMSEAADKEPDEEKRGRLKTAASWFGNAGRDVLVDVTAAVVNRQMGGA</sequence>
<organism evidence="1 2">
    <name type="scientific">Micromonospora sicca</name>
    <dbReference type="NCBI Taxonomy" id="2202420"/>
    <lineage>
        <taxon>Bacteria</taxon>
        <taxon>Bacillati</taxon>
        <taxon>Actinomycetota</taxon>
        <taxon>Actinomycetes</taxon>
        <taxon>Micromonosporales</taxon>
        <taxon>Micromonosporaceae</taxon>
        <taxon>Micromonospora</taxon>
    </lineage>
</organism>
<dbReference type="RefSeq" id="WP_322441551.1">
    <property type="nucleotide sequence ID" value="NZ_JAXOTQ010000024.1"/>
</dbReference>
<evidence type="ECO:0000313" key="1">
    <source>
        <dbReference type="EMBL" id="MDZ5491656.1"/>
    </source>
</evidence>
<dbReference type="Proteomes" id="UP001290101">
    <property type="component" value="Unassembled WGS sequence"/>
</dbReference>
<evidence type="ECO:0000313" key="2">
    <source>
        <dbReference type="Proteomes" id="UP001290101"/>
    </source>
</evidence>
<name>A0ABU5JGD5_9ACTN</name>
<reference evidence="1 2" key="1">
    <citation type="submission" date="2023-12" db="EMBL/GenBank/DDBJ databases">
        <title>Micromonospora sp. nov., isolated from Atacama Desert.</title>
        <authorList>
            <person name="Carro L."/>
            <person name="Golinska P."/>
            <person name="Klenk H.-P."/>
            <person name="Goodfellow M."/>
        </authorList>
    </citation>
    <scope>NUCLEOTIDE SEQUENCE [LARGE SCALE GENOMIC DNA]</scope>
    <source>
        <strain evidence="1 2">4G53</strain>
    </source>
</reference>
<gene>
    <name evidence="1" type="ORF">U2F25_19700</name>
</gene>
<accession>A0ABU5JGD5</accession>
<proteinExistence type="predicted"/>
<protein>
    <submittedName>
        <fullName evidence="1">Uncharacterized protein</fullName>
    </submittedName>
</protein>
<comment type="caution">
    <text evidence="1">The sequence shown here is derived from an EMBL/GenBank/DDBJ whole genome shotgun (WGS) entry which is preliminary data.</text>
</comment>